<dbReference type="AlphaFoldDB" id="A0A645HRW7"/>
<accession>A0A645HRW7</accession>
<organism evidence="2">
    <name type="scientific">bioreactor metagenome</name>
    <dbReference type="NCBI Taxonomy" id="1076179"/>
    <lineage>
        <taxon>unclassified sequences</taxon>
        <taxon>metagenomes</taxon>
        <taxon>ecological metagenomes</taxon>
    </lineage>
</organism>
<keyword evidence="1" id="KW-1133">Transmembrane helix</keyword>
<gene>
    <name evidence="2" type="ORF">SDC9_189144</name>
</gene>
<reference evidence="2" key="1">
    <citation type="submission" date="2019-08" db="EMBL/GenBank/DDBJ databases">
        <authorList>
            <person name="Kucharzyk K."/>
            <person name="Murdoch R.W."/>
            <person name="Higgins S."/>
            <person name="Loffler F."/>
        </authorList>
    </citation>
    <scope>NUCLEOTIDE SEQUENCE</scope>
</reference>
<protein>
    <submittedName>
        <fullName evidence="2">Uncharacterized protein</fullName>
    </submittedName>
</protein>
<dbReference type="EMBL" id="VSSQ01098745">
    <property type="protein sequence ID" value="MPN41590.1"/>
    <property type="molecule type" value="Genomic_DNA"/>
</dbReference>
<proteinExistence type="predicted"/>
<name>A0A645HRW7_9ZZZZ</name>
<keyword evidence="1" id="KW-0812">Transmembrane</keyword>
<keyword evidence="1" id="KW-0472">Membrane</keyword>
<comment type="caution">
    <text evidence="2">The sequence shown here is derived from an EMBL/GenBank/DDBJ whole genome shotgun (WGS) entry which is preliminary data.</text>
</comment>
<evidence type="ECO:0000256" key="1">
    <source>
        <dbReference type="SAM" id="Phobius"/>
    </source>
</evidence>
<sequence>MEVFKPVQKNIFGGSALFSIIFHIFFYSIAQVITRDGRKFNVAEEFNGSFQLPQLIIGQYREKILLRPVI</sequence>
<feature type="transmembrane region" description="Helical" evidence="1">
    <location>
        <begin position="12"/>
        <end position="30"/>
    </location>
</feature>
<evidence type="ECO:0000313" key="2">
    <source>
        <dbReference type="EMBL" id="MPN41590.1"/>
    </source>
</evidence>